<dbReference type="AlphaFoldDB" id="A0A6S6SWC3"/>
<reference evidence="1" key="1">
    <citation type="submission" date="2020-01" db="EMBL/GenBank/DDBJ databases">
        <authorList>
            <person name="Meier V. D."/>
            <person name="Meier V D."/>
        </authorList>
    </citation>
    <scope>NUCLEOTIDE SEQUENCE</scope>
    <source>
        <strain evidence="1">HLG_WM_MAG_01</strain>
    </source>
</reference>
<protein>
    <submittedName>
        <fullName evidence="1">Uncharacterized protein</fullName>
    </submittedName>
</protein>
<dbReference type="EMBL" id="CACVAS010000047">
    <property type="protein sequence ID" value="CAA6806891.1"/>
    <property type="molecule type" value="Genomic_DNA"/>
</dbReference>
<sequence>MLHEQFSASFRILANSKKIKKKHSQDILGDEAYGLYSEHLHSVKIDSVINTITVESITLASLAHGRTLYMNKVGEEYIVKKYILRELYYYYPHLIDYFWRTASISRLLFIEIRKAELAKASEYKDFDFIDRMPIVFHLPIAYTKLFKKLISKSSTYFKKLGVTRLKRGASSLFRYVDLSYEYAAYLNDISNKNVSFENIGKYFNLIKHKYFEIVDLLVDNDDLYYLLDHMSISKEFSFFIDDKFPLLEKEGSLSSEFRDKFNGIIQTSWHSTAHIFEDKDEVIEKKAYWFCDQSHSLKERGGVPTHITASDFYLHFISQEDRHASHVDMFNRIYFFIKNRNTYLKPMDDILKNEFVEKQLLEYSSTEKEHTYNIVSSTITTKNMLEEAMKKPITTISNKLGEQVQEDIKNGEYLHINDTERTLILLNTIHTIIFEHKYLFPKTKIVFYAKIRDKILRNEILNMFKKEIKTINRANNV</sequence>
<organism evidence="1">
    <name type="scientific">uncultured Sulfurovum sp</name>
    <dbReference type="NCBI Taxonomy" id="269237"/>
    <lineage>
        <taxon>Bacteria</taxon>
        <taxon>Pseudomonadati</taxon>
        <taxon>Campylobacterota</taxon>
        <taxon>Epsilonproteobacteria</taxon>
        <taxon>Campylobacterales</taxon>
        <taxon>Sulfurovaceae</taxon>
        <taxon>Sulfurovum</taxon>
        <taxon>environmental samples</taxon>
    </lineage>
</organism>
<evidence type="ECO:0000313" key="1">
    <source>
        <dbReference type="EMBL" id="CAA6806891.1"/>
    </source>
</evidence>
<accession>A0A6S6SWC3</accession>
<name>A0A6S6SWC3_9BACT</name>
<gene>
    <name evidence="1" type="ORF">HELGO_WM3239</name>
</gene>
<proteinExistence type="predicted"/>